<reference evidence="2" key="1">
    <citation type="submission" date="2015-03" db="EMBL/GenBank/DDBJ databases">
        <title>A transcriptome of Araucaria cunninghamii, an australian fine timber species.</title>
        <authorList>
            <person name="Jing Yi C.J.Y."/>
            <person name="Yin San L.Y.S."/>
            <person name="Abdul Karim S.S."/>
            <person name="Wan Azmi N.N."/>
            <person name="Hercus R.R."/>
            <person name="Croft L.L."/>
        </authorList>
    </citation>
    <scope>NUCLEOTIDE SEQUENCE</scope>
    <source>
        <strain evidence="2">MI0301</strain>
        <tissue evidence="2">Leaf</tissue>
    </source>
</reference>
<proteinExistence type="predicted"/>
<organism evidence="2">
    <name type="scientific">Araucaria cunninghamii</name>
    <name type="common">Hoop pine</name>
    <name type="synonym">Moreton Bay pine</name>
    <dbReference type="NCBI Taxonomy" id="56994"/>
    <lineage>
        <taxon>Eukaryota</taxon>
        <taxon>Viridiplantae</taxon>
        <taxon>Streptophyta</taxon>
        <taxon>Embryophyta</taxon>
        <taxon>Tracheophyta</taxon>
        <taxon>Spermatophyta</taxon>
        <taxon>Pinopsida</taxon>
        <taxon>Pinidae</taxon>
        <taxon>Conifers II</taxon>
        <taxon>Araucariales</taxon>
        <taxon>Araucariaceae</taxon>
        <taxon>Araucaria</taxon>
    </lineage>
</organism>
<dbReference type="Gene3D" id="3.30.70.100">
    <property type="match status" value="1"/>
</dbReference>
<protein>
    <recommendedName>
        <fullName evidence="1">HMA domain-containing protein</fullName>
    </recommendedName>
</protein>
<dbReference type="SUPFAM" id="SSF55008">
    <property type="entry name" value="HMA, heavy metal-associated domain"/>
    <property type="match status" value="1"/>
</dbReference>
<sequence length="156" mass="17775">MKLVNLLENLCMLPASNAVCFSLEKRCHQRKRKYDNQNISEHTRLLEGQRSAVLESEASFYDLGYGEIEEQIPALRKNPKMVVLKVSLHCQGCAKKVRKHISKMEGVTSFTIDLEKKKVTVMGHISPIGVLESICRVKKAEFWPPFNERLMATATL</sequence>
<dbReference type="PANTHER" id="PTHR46119">
    <property type="entry name" value="OS08G0405700 PROTEIN"/>
    <property type="match status" value="1"/>
</dbReference>
<evidence type="ECO:0000259" key="1">
    <source>
        <dbReference type="PROSITE" id="PS50846"/>
    </source>
</evidence>
<dbReference type="EMBL" id="GCKF01039226">
    <property type="protein sequence ID" value="JAG95902.1"/>
    <property type="molecule type" value="Transcribed_RNA"/>
</dbReference>
<accession>A0A0D6QWD6</accession>
<name>A0A0D6QWD6_ARACU</name>
<dbReference type="AlphaFoldDB" id="A0A0D6QWD6"/>
<dbReference type="GO" id="GO:0046872">
    <property type="term" value="F:metal ion binding"/>
    <property type="evidence" value="ECO:0007669"/>
    <property type="project" value="InterPro"/>
</dbReference>
<dbReference type="PROSITE" id="PS50846">
    <property type="entry name" value="HMA_2"/>
    <property type="match status" value="1"/>
</dbReference>
<dbReference type="CDD" id="cd00371">
    <property type="entry name" value="HMA"/>
    <property type="match status" value="1"/>
</dbReference>
<dbReference type="InterPro" id="IPR036163">
    <property type="entry name" value="HMA_dom_sf"/>
</dbReference>
<feature type="domain" description="HMA" evidence="1">
    <location>
        <begin position="79"/>
        <end position="145"/>
    </location>
</feature>
<dbReference type="Pfam" id="PF00403">
    <property type="entry name" value="HMA"/>
    <property type="match status" value="1"/>
</dbReference>
<evidence type="ECO:0000313" key="2">
    <source>
        <dbReference type="EMBL" id="JAG95902.1"/>
    </source>
</evidence>
<dbReference type="InterPro" id="IPR044526">
    <property type="entry name" value="NAKR1-3"/>
</dbReference>
<dbReference type="InterPro" id="IPR006121">
    <property type="entry name" value="HMA_dom"/>
</dbReference>